<sequence>MDPLTEAEIAAAVQDVTGNEADGSAQPGGTAVGVQGSQQAPLTQHLQGQTSSAVIVM</sequence>
<organism evidence="2 3">
    <name type="scientific">Rhizopogon vesiculosus</name>
    <dbReference type="NCBI Taxonomy" id="180088"/>
    <lineage>
        <taxon>Eukaryota</taxon>
        <taxon>Fungi</taxon>
        <taxon>Dikarya</taxon>
        <taxon>Basidiomycota</taxon>
        <taxon>Agaricomycotina</taxon>
        <taxon>Agaricomycetes</taxon>
        <taxon>Agaricomycetidae</taxon>
        <taxon>Boletales</taxon>
        <taxon>Suillineae</taxon>
        <taxon>Rhizopogonaceae</taxon>
        <taxon>Rhizopogon</taxon>
    </lineage>
</organism>
<feature type="compositionally biased region" description="Polar residues" evidence="1">
    <location>
        <begin position="35"/>
        <end position="57"/>
    </location>
</feature>
<evidence type="ECO:0000256" key="1">
    <source>
        <dbReference type="SAM" id="MobiDB-lite"/>
    </source>
</evidence>
<comment type="caution">
    <text evidence="2">The sequence shown here is derived from an EMBL/GenBank/DDBJ whole genome shotgun (WGS) entry which is preliminary data.</text>
</comment>
<dbReference type="AlphaFoldDB" id="A0A1J8PQA2"/>
<dbReference type="EMBL" id="LVVM01005671">
    <property type="protein sequence ID" value="OJA09979.1"/>
    <property type="molecule type" value="Genomic_DNA"/>
</dbReference>
<protein>
    <submittedName>
        <fullName evidence="2">Uncharacterized protein</fullName>
    </submittedName>
</protein>
<name>A0A1J8PQA2_9AGAM</name>
<accession>A0A1J8PQA2</accession>
<keyword evidence="3" id="KW-1185">Reference proteome</keyword>
<proteinExistence type="predicted"/>
<evidence type="ECO:0000313" key="2">
    <source>
        <dbReference type="EMBL" id="OJA09979.1"/>
    </source>
</evidence>
<evidence type="ECO:0000313" key="3">
    <source>
        <dbReference type="Proteomes" id="UP000183567"/>
    </source>
</evidence>
<gene>
    <name evidence="2" type="ORF">AZE42_12535</name>
</gene>
<dbReference type="OrthoDB" id="2691930at2759"/>
<feature type="region of interest" description="Disordered" evidence="1">
    <location>
        <begin position="18"/>
        <end position="57"/>
    </location>
</feature>
<dbReference type="Proteomes" id="UP000183567">
    <property type="component" value="Unassembled WGS sequence"/>
</dbReference>
<reference evidence="2 3" key="1">
    <citation type="submission" date="2016-03" db="EMBL/GenBank/DDBJ databases">
        <title>Comparative genomics of the ectomycorrhizal sister species Rhizopogon vinicolor and Rhizopogon vesiculosus (Basidiomycota: Boletales) reveals a divergence of the mating type B locus.</title>
        <authorList>
            <person name="Mujic A.B."/>
            <person name="Kuo A."/>
            <person name="Tritt A."/>
            <person name="Lipzen A."/>
            <person name="Chen C."/>
            <person name="Johnson J."/>
            <person name="Sharma A."/>
            <person name="Barry K."/>
            <person name="Grigoriev I.V."/>
            <person name="Spatafora J.W."/>
        </authorList>
    </citation>
    <scope>NUCLEOTIDE SEQUENCE [LARGE SCALE GENOMIC DNA]</scope>
    <source>
        <strain evidence="2 3">AM-OR11-056</strain>
    </source>
</reference>